<organism evidence="8 9">
    <name type="scientific">Lymnaea stagnalis</name>
    <name type="common">Great pond snail</name>
    <name type="synonym">Helix stagnalis</name>
    <dbReference type="NCBI Taxonomy" id="6523"/>
    <lineage>
        <taxon>Eukaryota</taxon>
        <taxon>Metazoa</taxon>
        <taxon>Spiralia</taxon>
        <taxon>Lophotrochozoa</taxon>
        <taxon>Mollusca</taxon>
        <taxon>Gastropoda</taxon>
        <taxon>Heterobranchia</taxon>
        <taxon>Euthyneura</taxon>
        <taxon>Panpulmonata</taxon>
        <taxon>Hygrophila</taxon>
        <taxon>Lymnaeoidea</taxon>
        <taxon>Lymnaeidae</taxon>
        <taxon>Lymnaea</taxon>
    </lineage>
</organism>
<evidence type="ECO:0000256" key="2">
    <source>
        <dbReference type="ARBA" id="ARBA00023125"/>
    </source>
</evidence>
<evidence type="ECO:0000259" key="6">
    <source>
        <dbReference type="PROSITE" id="PS50960"/>
    </source>
</evidence>
<comment type="subcellular location">
    <subcellularLocation>
        <location evidence="1 4">Nucleus</location>
    </subcellularLocation>
</comment>
<evidence type="ECO:0000256" key="4">
    <source>
        <dbReference type="PROSITE-ProRule" id="PRU00320"/>
    </source>
</evidence>
<feature type="domain" description="HTH psq-type" evidence="6">
    <location>
        <begin position="1"/>
        <end position="50"/>
    </location>
</feature>
<dbReference type="GO" id="GO:0003677">
    <property type="term" value="F:DNA binding"/>
    <property type="evidence" value="ECO:0007669"/>
    <property type="project" value="UniProtKB-UniRule"/>
</dbReference>
<sequence>MATKRKPLTLEQRMEALQKIDAGWTLKQVAEQFNCGMTQISQIKRKREEVLKLWEEGGRADRKHVKKRKSNYEELNSKVFHWYCEKRASQFPIAITGKRIQEKGVQLAKELSLDDFKASNGWLESWQRLYNVKSDVRCGESAGVAHAAVDDLVKLPDICKGYAQVDIFNAVETVMYYRSLAKTSMVEKDDSKKGIKTTKERMTVLLACSAAGEKLKPLVIGRTENPRCFKNVEKSSLGVDYEGNKNSWMTTTIFTSWLQKLNDRMRAEGRDILLLLDNCTAHPHMELSNINLQYLPPNPTSKLHPLESGVITTFKALYKKHMLLHLLAGVEEASAASQQAKSITLLDAIGWLTVAWTTGVKASTCVGCFAHCSLVDSRSSPSQEEGSPPPPDQPHHQLLESATSQDHAGTADAAATMSIDSTSPTVAVVKHEAEEEEDAVDDAGQVLTSKEALEQAKKLLRFANVKGNVDLKSTAMKMVSSIEDICMQETSKAKAKQTSIKDFFCV</sequence>
<name>A0AAV2I1S9_LYMST</name>
<feature type="region of interest" description="Disordered" evidence="5">
    <location>
        <begin position="377"/>
        <end position="397"/>
    </location>
</feature>
<evidence type="ECO:0000313" key="9">
    <source>
        <dbReference type="Proteomes" id="UP001497497"/>
    </source>
</evidence>
<dbReference type="Pfam" id="PF04218">
    <property type="entry name" value="CENP-B_N"/>
    <property type="match status" value="1"/>
</dbReference>
<accession>A0AAV2I1S9</accession>
<evidence type="ECO:0000256" key="3">
    <source>
        <dbReference type="ARBA" id="ARBA00023242"/>
    </source>
</evidence>
<dbReference type="Gene3D" id="1.10.10.60">
    <property type="entry name" value="Homeodomain-like"/>
    <property type="match status" value="2"/>
</dbReference>
<proteinExistence type="predicted"/>
<dbReference type="SUPFAM" id="SSF46689">
    <property type="entry name" value="Homeodomain-like"/>
    <property type="match status" value="2"/>
</dbReference>
<dbReference type="Proteomes" id="UP001497497">
    <property type="component" value="Unassembled WGS sequence"/>
</dbReference>
<dbReference type="AlphaFoldDB" id="A0AAV2I1S9"/>
<dbReference type="InterPro" id="IPR009057">
    <property type="entry name" value="Homeodomain-like_sf"/>
</dbReference>
<dbReference type="InterPro" id="IPR004875">
    <property type="entry name" value="DDE_SF_endonuclease_dom"/>
</dbReference>
<dbReference type="Pfam" id="PF03221">
    <property type="entry name" value="HTH_Tnp_Tc5"/>
    <property type="match status" value="1"/>
</dbReference>
<dbReference type="InterPro" id="IPR050863">
    <property type="entry name" value="CenT-Element_Derived"/>
</dbReference>
<dbReference type="EMBL" id="CAXITT010000361">
    <property type="protein sequence ID" value="CAL1539922.1"/>
    <property type="molecule type" value="Genomic_DNA"/>
</dbReference>
<evidence type="ECO:0000256" key="1">
    <source>
        <dbReference type="ARBA" id="ARBA00004123"/>
    </source>
</evidence>
<comment type="caution">
    <text evidence="8">The sequence shown here is derived from an EMBL/GenBank/DDBJ whole genome shotgun (WGS) entry which is preliminary data.</text>
</comment>
<dbReference type="Pfam" id="PF03184">
    <property type="entry name" value="DDE_1"/>
    <property type="match status" value="1"/>
</dbReference>
<gene>
    <name evidence="8" type="ORF">GSLYS_00013655001</name>
</gene>
<dbReference type="GO" id="GO:0005634">
    <property type="term" value="C:nucleus"/>
    <property type="evidence" value="ECO:0007669"/>
    <property type="project" value="UniProtKB-SubCell"/>
</dbReference>
<feature type="compositionally biased region" description="Low complexity" evidence="5">
    <location>
        <begin position="377"/>
        <end position="386"/>
    </location>
</feature>
<keyword evidence="3 4" id="KW-0539">Nucleus</keyword>
<dbReference type="PROSITE" id="PS50960">
    <property type="entry name" value="HTH_PSQ"/>
    <property type="match status" value="1"/>
</dbReference>
<evidence type="ECO:0000256" key="5">
    <source>
        <dbReference type="SAM" id="MobiDB-lite"/>
    </source>
</evidence>
<feature type="domain" description="HTH CENPB-type" evidence="7">
    <location>
        <begin position="63"/>
        <end position="136"/>
    </location>
</feature>
<dbReference type="PANTHER" id="PTHR19303:SF73">
    <property type="entry name" value="PROTEIN PDC2"/>
    <property type="match status" value="1"/>
</dbReference>
<reference evidence="8 9" key="1">
    <citation type="submission" date="2024-04" db="EMBL/GenBank/DDBJ databases">
        <authorList>
            <consortium name="Genoscope - CEA"/>
            <person name="William W."/>
        </authorList>
    </citation>
    <scope>NUCLEOTIDE SEQUENCE [LARGE SCALE GENOMIC DNA]</scope>
</reference>
<feature type="DNA-binding region" description="H-T-H motif" evidence="4">
    <location>
        <begin position="26"/>
        <end position="46"/>
    </location>
</feature>
<protein>
    <submittedName>
        <fullName evidence="8">Uncharacterized protein</fullName>
    </submittedName>
</protein>
<dbReference type="InterPro" id="IPR007889">
    <property type="entry name" value="HTH_Psq"/>
</dbReference>
<dbReference type="PANTHER" id="PTHR19303">
    <property type="entry name" value="TRANSPOSON"/>
    <property type="match status" value="1"/>
</dbReference>
<dbReference type="PROSITE" id="PS51253">
    <property type="entry name" value="HTH_CENPB"/>
    <property type="match status" value="1"/>
</dbReference>
<evidence type="ECO:0000259" key="7">
    <source>
        <dbReference type="PROSITE" id="PS51253"/>
    </source>
</evidence>
<dbReference type="SMART" id="SM00674">
    <property type="entry name" value="CENPB"/>
    <property type="match status" value="1"/>
</dbReference>
<keyword evidence="2 4" id="KW-0238">DNA-binding</keyword>
<dbReference type="InterPro" id="IPR006600">
    <property type="entry name" value="HTH_CenpB_DNA-bd_dom"/>
</dbReference>
<evidence type="ECO:0000313" key="8">
    <source>
        <dbReference type="EMBL" id="CAL1539922.1"/>
    </source>
</evidence>
<keyword evidence="9" id="KW-1185">Reference proteome</keyword>